<reference evidence="1" key="2">
    <citation type="journal article" date="2015" name="Fish Shellfish Immunol.">
        <title>Early steps in the European eel (Anguilla anguilla)-Vibrio vulnificus interaction in the gills: Role of the RtxA13 toxin.</title>
        <authorList>
            <person name="Callol A."/>
            <person name="Pajuelo D."/>
            <person name="Ebbesson L."/>
            <person name="Teles M."/>
            <person name="MacKenzie S."/>
            <person name="Amaro C."/>
        </authorList>
    </citation>
    <scope>NUCLEOTIDE SEQUENCE</scope>
</reference>
<evidence type="ECO:0000313" key="1">
    <source>
        <dbReference type="EMBL" id="JAI01152.1"/>
    </source>
</evidence>
<reference evidence="1" key="1">
    <citation type="submission" date="2014-11" db="EMBL/GenBank/DDBJ databases">
        <authorList>
            <person name="Amaro Gonzalez C."/>
        </authorList>
    </citation>
    <scope>NUCLEOTIDE SEQUENCE</scope>
</reference>
<protein>
    <submittedName>
        <fullName evidence="1">Uncharacterized protein</fullName>
    </submittedName>
</protein>
<proteinExistence type="predicted"/>
<organism evidence="1">
    <name type="scientific">Anguilla anguilla</name>
    <name type="common">European freshwater eel</name>
    <name type="synonym">Muraena anguilla</name>
    <dbReference type="NCBI Taxonomy" id="7936"/>
    <lineage>
        <taxon>Eukaryota</taxon>
        <taxon>Metazoa</taxon>
        <taxon>Chordata</taxon>
        <taxon>Craniata</taxon>
        <taxon>Vertebrata</taxon>
        <taxon>Euteleostomi</taxon>
        <taxon>Actinopterygii</taxon>
        <taxon>Neopterygii</taxon>
        <taxon>Teleostei</taxon>
        <taxon>Anguilliformes</taxon>
        <taxon>Anguillidae</taxon>
        <taxon>Anguilla</taxon>
    </lineage>
</organism>
<dbReference type="AlphaFoldDB" id="A0A0E9XFA9"/>
<name>A0A0E9XFA9_ANGAN</name>
<dbReference type="EMBL" id="GBXM01007426">
    <property type="protein sequence ID" value="JAI01152.1"/>
    <property type="molecule type" value="Transcribed_RNA"/>
</dbReference>
<sequence length="96" mass="10471">MKTGRSPGSGLGCPALGYSYCCMSHGHSTLTDLCVCVCSCLMEILPKVVFCGGSTVCWCWWTTRECHIYAAVSVHEVACIFSFSLWRISPLLSVLL</sequence>
<accession>A0A0E9XFA9</accession>